<keyword evidence="2" id="KW-1185">Reference proteome</keyword>
<evidence type="ECO:0000313" key="1">
    <source>
        <dbReference type="EMBL" id="TWW68488.1"/>
    </source>
</evidence>
<keyword evidence="1" id="KW-0675">Receptor</keyword>
<gene>
    <name evidence="1" type="ORF">D4764_19G0002860</name>
</gene>
<comment type="caution">
    <text evidence="1">The sequence shown here is derived from an EMBL/GenBank/DDBJ whole genome shotgun (WGS) entry which is preliminary data.</text>
</comment>
<accession>A0A5C6NP88</accession>
<dbReference type="AlphaFoldDB" id="A0A5C6NP88"/>
<reference evidence="1 2" key="1">
    <citation type="submission" date="2019-04" db="EMBL/GenBank/DDBJ databases">
        <title>Chromosome genome assembly for Takifugu flavidus.</title>
        <authorList>
            <person name="Xiao S."/>
        </authorList>
    </citation>
    <scope>NUCLEOTIDE SEQUENCE [LARGE SCALE GENOMIC DNA]</scope>
    <source>
        <strain evidence="1">HTHZ2018</strain>
        <tissue evidence="1">Muscle</tissue>
    </source>
</reference>
<organism evidence="1 2">
    <name type="scientific">Takifugu flavidus</name>
    <name type="common">sansaifugu</name>
    <dbReference type="NCBI Taxonomy" id="433684"/>
    <lineage>
        <taxon>Eukaryota</taxon>
        <taxon>Metazoa</taxon>
        <taxon>Chordata</taxon>
        <taxon>Craniata</taxon>
        <taxon>Vertebrata</taxon>
        <taxon>Euteleostomi</taxon>
        <taxon>Actinopterygii</taxon>
        <taxon>Neopterygii</taxon>
        <taxon>Teleostei</taxon>
        <taxon>Neoteleostei</taxon>
        <taxon>Acanthomorphata</taxon>
        <taxon>Eupercaria</taxon>
        <taxon>Tetraodontiformes</taxon>
        <taxon>Tetradontoidea</taxon>
        <taxon>Tetraodontidae</taxon>
        <taxon>Takifugu</taxon>
    </lineage>
</organism>
<sequence>MCVLVPSGGSFHKARKNQCNSSYLGSLPLLHSCPRFWDYSRDPPLLDTVEHHSEFVCGLDFNLHIPNQADPRGRGAVHADEAASRKGHSSLISLILLIVDGKEQEVSTTPVRQSSAECHQTNAWGTRDENIRTLDQKEETSRSSRMSLQDVTSGLSCLWRRTENRALWDATPG</sequence>
<evidence type="ECO:0000313" key="2">
    <source>
        <dbReference type="Proteomes" id="UP000324091"/>
    </source>
</evidence>
<dbReference type="Proteomes" id="UP000324091">
    <property type="component" value="Chromosome 19"/>
</dbReference>
<dbReference type="EMBL" id="RHFK02000011">
    <property type="protein sequence ID" value="TWW68488.1"/>
    <property type="molecule type" value="Genomic_DNA"/>
</dbReference>
<protein>
    <submittedName>
        <fullName evidence="1">Peroxisomal targeting signal 2 receptor</fullName>
    </submittedName>
</protein>
<name>A0A5C6NP88_9TELE</name>
<proteinExistence type="predicted"/>